<protein>
    <recommendedName>
        <fullName evidence="2">DUF7907 domain-containing protein</fullName>
    </recommendedName>
</protein>
<dbReference type="InterPro" id="IPR057229">
    <property type="entry name" value="DUF7907"/>
</dbReference>
<feature type="signal peptide" evidence="1">
    <location>
        <begin position="1"/>
        <end position="20"/>
    </location>
</feature>
<dbReference type="GeneID" id="19246026"/>
<keyword evidence="4" id="KW-1185">Reference proteome</keyword>
<dbReference type="Proteomes" id="UP000002499">
    <property type="component" value="Unassembled WGS sequence"/>
</dbReference>
<dbReference type="EMBL" id="GL698477">
    <property type="protein sequence ID" value="EFY92114.1"/>
    <property type="molecule type" value="Genomic_DNA"/>
</dbReference>
<reference evidence="3 4" key="1">
    <citation type="journal article" date="2011" name="PLoS Genet.">
        <title>Genome sequencing and comparative transcriptomics of the model entomopathogenic fungi Metarhizium anisopliae and M. acridum.</title>
        <authorList>
            <person name="Gao Q."/>
            <person name="Jin K."/>
            <person name="Ying S.H."/>
            <person name="Zhang Y."/>
            <person name="Xiao G."/>
            <person name="Shang Y."/>
            <person name="Duan Z."/>
            <person name="Hu X."/>
            <person name="Xie X.Q."/>
            <person name="Zhou G."/>
            <person name="Peng G."/>
            <person name="Luo Z."/>
            <person name="Huang W."/>
            <person name="Wang B."/>
            <person name="Fang W."/>
            <person name="Wang S."/>
            <person name="Zhong Y."/>
            <person name="Ma L.J."/>
            <person name="St Leger R.J."/>
            <person name="Zhao G.P."/>
            <person name="Pei Y."/>
            <person name="Feng M.G."/>
            <person name="Xia Y."/>
            <person name="Wang C."/>
        </authorList>
    </citation>
    <scope>NUCLEOTIDE SEQUENCE [LARGE SCALE GENOMIC DNA]</scope>
    <source>
        <strain evidence="3 4">CQMa 102</strain>
    </source>
</reference>
<organism evidence="4">
    <name type="scientific">Metarhizium acridum (strain CQMa 102)</name>
    <dbReference type="NCBI Taxonomy" id="655827"/>
    <lineage>
        <taxon>Eukaryota</taxon>
        <taxon>Fungi</taxon>
        <taxon>Dikarya</taxon>
        <taxon>Ascomycota</taxon>
        <taxon>Pezizomycotina</taxon>
        <taxon>Sordariomycetes</taxon>
        <taxon>Hypocreomycetidae</taxon>
        <taxon>Hypocreales</taxon>
        <taxon>Clavicipitaceae</taxon>
        <taxon>Metarhizium</taxon>
    </lineage>
</organism>
<gene>
    <name evidence="3" type="ORF">MAC_01715</name>
</gene>
<dbReference type="OMA" id="SGHGHIL"/>
<proteinExistence type="predicted"/>
<dbReference type="OrthoDB" id="3518533at2759"/>
<evidence type="ECO:0000313" key="4">
    <source>
        <dbReference type="Proteomes" id="UP000002499"/>
    </source>
</evidence>
<dbReference type="eggNOG" id="ENOG502RJN7">
    <property type="taxonomic scope" value="Eukaryota"/>
</dbReference>
<evidence type="ECO:0000256" key="1">
    <source>
        <dbReference type="SAM" id="SignalP"/>
    </source>
</evidence>
<name>E9DVR7_METAQ</name>
<dbReference type="Pfam" id="PF25484">
    <property type="entry name" value="DUF7907"/>
    <property type="match status" value="1"/>
</dbReference>
<dbReference type="KEGG" id="maw:19246026"/>
<feature type="chain" id="PRO_5003238642" description="DUF7907 domain-containing protein" evidence="1">
    <location>
        <begin position="21"/>
        <end position="242"/>
    </location>
</feature>
<dbReference type="AlphaFoldDB" id="E9DVR7"/>
<evidence type="ECO:0000313" key="3">
    <source>
        <dbReference type="EMBL" id="EFY92114.1"/>
    </source>
</evidence>
<dbReference type="HOGENOM" id="CLU_102302_0_0_1"/>
<dbReference type="InParanoid" id="E9DVR7"/>
<accession>E9DVR7</accession>
<sequence>MMYTAALVLASLAAASPMASQPGSDYPEKFSSQGFHLVVNNTDLSRELPDPVHHMFLSSIHIGPPSNLLGTSSTAETPRVFYQNATEDEFRSGHGHILSDGGSPRISYGLSSRLEENVADAFVFRLDAGPGQHGVAISPGHHPYAFLKVPGLALCNEPVKYHNGKRMNILKQFPNPTGTLWKMPEECVPVRLLPQCTQLEDAQQGAMSSHEFVQTTHCYKNVSAINWSTYTPFDQIHFNSVV</sequence>
<evidence type="ECO:0000259" key="2">
    <source>
        <dbReference type="Pfam" id="PF25484"/>
    </source>
</evidence>
<feature type="domain" description="DUF7907" evidence="2">
    <location>
        <begin position="32"/>
        <end position="196"/>
    </location>
</feature>
<keyword evidence="1" id="KW-0732">Signal</keyword>